<feature type="transmembrane region" description="Helical" evidence="2">
    <location>
        <begin position="114"/>
        <end position="133"/>
    </location>
</feature>
<evidence type="ECO:0008006" key="5">
    <source>
        <dbReference type="Google" id="ProtNLM"/>
    </source>
</evidence>
<keyword evidence="2" id="KW-0472">Membrane</keyword>
<comment type="caution">
    <text evidence="3">The sequence shown here is derived from an EMBL/GenBank/DDBJ whole genome shotgun (WGS) entry which is preliminary data.</text>
</comment>
<dbReference type="InterPro" id="IPR025495">
    <property type="entry name" value="DUF4386"/>
</dbReference>
<dbReference type="Pfam" id="PF14329">
    <property type="entry name" value="DUF4386"/>
    <property type="match status" value="1"/>
</dbReference>
<keyword evidence="2" id="KW-0812">Transmembrane</keyword>
<gene>
    <name evidence="3" type="ORF">GCM10022236_31740</name>
</gene>
<feature type="region of interest" description="Disordered" evidence="1">
    <location>
        <begin position="1"/>
        <end position="25"/>
    </location>
</feature>
<reference evidence="4" key="1">
    <citation type="journal article" date="2019" name="Int. J. Syst. Evol. Microbiol.">
        <title>The Global Catalogue of Microorganisms (GCM) 10K type strain sequencing project: providing services to taxonomists for standard genome sequencing and annotation.</title>
        <authorList>
            <consortium name="The Broad Institute Genomics Platform"/>
            <consortium name="The Broad Institute Genome Sequencing Center for Infectious Disease"/>
            <person name="Wu L."/>
            <person name="Ma J."/>
        </authorList>
    </citation>
    <scope>NUCLEOTIDE SEQUENCE [LARGE SCALE GENOMIC DNA]</scope>
    <source>
        <strain evidence="4">JCM 16929</strain>
    </source>
</reference>
<evidence type="ECO:0000313" key="3">
    <source>
        <dbReference type="EMBL" id="GAA3627092.1"/>
    </source>
</evidence>
<organism evidence="3 4">
    <name type="scientific">Microlunatus ginsengisoli</name>
    <dbReference type="NCBI Taxonomy" id="363863"/>
    <lineage>
        <taxon>Bacteria</taxon>
        <taxon>Bacillati</taxon>
        <taxon>Actinomycetota</taxon>
        <taxon>Actinomycetes</taxon>
        <taxon>Propionibacteriales</taxon>
        <taxon>Propionibacteriaceae</taxon>
        <taxon>Microlunatus</taxon>
    </lineage>
</organism>
<sequence length="250" mass="25771">MTSRNAQTPGSDTTISTNFPGATRDSTARRDARLAGGALGLAALLAIAGFTALGSIFQYPQILAEPVDDILALYRAHQGAVMFWFGVLAVSAGLMAPAGIWIGRLAAGRLGRAVAVVGVAAALVQVVGLQRWLTIVPGISAAALDPARHAAAVESFSRWHTILGKAIGETLGYALTATFTVLVVVALRRLGLPRWLAVTGVAAAVLIATGVVIPVVAAASLSNFAGYVVWCLWLLAVAVILIRGRRAATA</sequence>
<feature type="transmembrane region" description="Helical" evidence="2">
    <location>
        <begin position="79"/>
        <end position="102"/>
    </location>
</feature>
<dbReference type="EMBL" id="BAABAB010000022">
    <property type="protein sequence ID" value="GAA3627092.1"/>
    <property type="molecule type" value="Genomic_DNA"/>
</dbReference>
<keyword evidence="2" id="KW-1133">Transmembrane helix</keyword>
<name>A0ABP7A8V7_9ACTN</name>
<feature type="transmembrane region" description="Helical" evidence="2">
    <location>
        <begin position="195"/>
        <end position="218"/>
    </location>
</feature>
<accession>A0ABP7A8V7</accession>
<feature type="compositionally biased region" description="Polar residues" evidence="1">
    <location>
        <begin position="1"/>
        <end position="20"/>
    </location>
</feature>
<evidence type="ECO:0000256" key="1">
    <source>
        <dbReference type="SAM" id="MobiDB-lite"/>
    </source>
</evidence>
<dbReference type="Proteomes" id="UP001501490">
    <property type="component" value="Unassembled WGS sequence"/>
</dbReference>
<proteinExistence type="predicted"/>
<feature type="transmembrane region" description="Helical" evidence="2">
    <location>
        <begin position="170"/>
        <end position="188"/>
    </location>
</feature>
<evidence type="ECO:0000313" key="4">
    <source>
        <dbReference type="Proteomes" id="UP001501490"/>
    </source>
</evidence>
<evidence type="ECO:0000256" key="2">
    <source>
        <dbReference type="SAM" id="Phobius"/>
    </source>
</evidence>
<feature type="transmembrane region" description="Helical" evidence="2">
    <location>
        <begin position="34"/>
        <end position="59"/>
    </location>
</feature>
<dbReference type="RefSeq" id="WP_344806269.1">
    <property type="nucleotide sequence ID" value="NZ_BAABAB010000022.1"/>
</dbReference>
<feature type="transmembrane region" description="Helical" evidence="2">
    <location>
        <begin position="224"/>
        <end position="242"/>
    </location>
</feature>
<keyword evidence="4" id="KW-1185">Reference proteome</keyword>
<protein>
    <recommendedName>
        <fullName evidence="5">DUF4386 family protein</fullName>
    </recommendedName>
</protein>